<dbReference type="InterPro" id="IPR051328">
    <property type="entry name" value="T7SS_ABC-Transporter"/>
</dbReference>
<evidence type="ECO:0000256" key="4">
    <source>
        <dbReference type="ARBA" id="ARBA00023136"/>
    </source>
</evidence>
<feature type="transmembrane region" description="Helical" evidence="5">
    <location>
        <begin position="403"/>
        <end position="426"/>
    </location>
</feature>
<feature type="transmembrane region" description="Helical" evidence="5">
    <location>
        <begin position="21"/>
        <end position="41"/>
    </location>
</feature>
<evidence type="ECO:0000313" key="8">
    <source>
        <dbReference type="Proteomes" id="UP000244962"/>
    </source>
</evidence>
<feature type="transmembrane region" description="Helical" evidence="5">
    <location>
        <begin position="509"/>
        <end position="528"/>
    </location>
</feature>
<feature type="domain" description="ABC-2 type transporter transmembrane" evidence="6">
    <location>
        <begin position="26"/>
        <end position="161"/>
    </location>
</feature>
<dbReference type="InterPro" id="IPR013525">
    <property type="entry name" value="ABC2_TM"/>
</dbReference>
<evidence type="ECO:0000256" key="2">
    <source>
        <dbReference type="ARBA" id="ARBA00022692"/>
    </source>
</evidence>
<comment type="subcellular location">
    <subcellularLocation>
        <location evidence="1">Membrane</location>
        <topology evidence="1">Multi-pass membrane protein</topology>
    </subcellularLocation>
</comment>
<dbReference type="Proteomes" id="UP000244962">
    <property type="component" value="Unassembled WGS sequence"/>
</dbReference>
<dbReference type="PANTHER" id="PTHR43077:SF10">
    <property type="entry name" value="TRANSPORT PERMEASE PROTEIN"/>
    <property type="match status" value="1"/>
</dbReference>
<feature type="transmembrane region" description="Helical" evidence="5">
    <location>
        <begin position="563"/>
        <end position="585"/>
    </location>
</feature>
<evidence type="ECO:0000259" key="6">
    <source>
        <dbReference type="Pfam" id="PF12698"/>
    </source>
</evidence>
<dbReference type="GO" id="GO:0016020">
    <property type="term" value="C:membrane"/>
    <property type="evidence" value="ECO:0007669"/>
    <property type="project" value="UniProtKB-SubCell"/>
</dbReference>
<dbReference type="NCBIfam" id="TIGR03061">
    <property type="entry name" value="pip_yhgE_Nterm"/>
    <property type="match status" value="1"/>
</dbReference>
<reference evidence="8" key="1">
    <citation type="submission" date="2018-04" db="EMBL/GenBank/DDBJ databases">
        <authorList>
            <person name="Liu S."/>
            <person name="Wang Z."/>
            <person name="Li J."/>
        </authorList>
    </citation>
    <scope>NUCLEOTIDE SEQUENCE [LARGE SCALE GENOMIC DNA]</scope>
    <source>
        <strain evidence="8">622</strain>
    </source>
</reference>
<dbReference type="NCBIfam" id="TIGR03057">
    <property type="entry name" value="xxxLxxG_by_4"/>
    <property type="match status" value="4"/>
</dbReference>
<keyword evidence="4 5" id="KW-0472">Membrane</keyword>
<dbReference type="RefSeq" id="WP_108963591.1">
    <property type="nucleotide sequence ID" value="NZ_QEFB01000017.1"/>
</dbReference>
<feature type="transmembrane region" description="Helical" evidence="5">
    <location>
        <begin position="479"/>
        <end position="502"/>
    </location>
</feature>
<evidence type="ECO:0000256" key="3">
    <source>
        <dbReference type="ARBA" id="ARBA00022989"/>
    </source>
</evidence>
<dbReference type="SUPFAM" id="SSF58104">
    <property type="entry name" value="Methyl-accepting chemotaxis protein (MCP) signaling domain"/>
    <property type="match status" value="1"/>
</dbReference>
<evidence type="ECO:0000256" key="1">
    <source>
        <dbReference type="ARBA" id="ARBA00004141"/>
    </source>
</evidence>
<dbReference type="InterPro" id="IPR023908">
    <property type="entry name" value="xxxLxxG_rpt"/>
</dbReference>
<gene>
    <name evidence="7" type="ORF">DF223_13615</name>
</gene>
<evidence type="ECO:0000313" key="7">
    <source>
        <dbReference type="EMBL" id="PWC06062.1"/>
    </source>
</evidence>
<feature type="transmembrane region" description="Helical" evidence="5">
    <location>
        <begin position="446"/>
        <end position="473"/>
    </location>
</feature>
<dbReference type="Pfam" id="PF12698">
    <property type="entry name" value="ABC2_membrane_3"/>
    <property type="match status" value="2"/>
</dbReference>
<keyword evidence="8" id="KW-1185">Reference proteome</keyword>
<protein>
    <recommendedName>
        <fullName evidence="6">ABC-2 type transporter transmembrane domain-containing protein</fullName>
    </recommendedName>
</protein>
<dbReference type="GO" id="GO:0140359">
    <property type="term" value="F:ABC-type transporter activity"/>
    <property type="evidence" value="ECO:0007669"/>
    <property type="project" value="InterPro"/>
</dbReference>
<dbReference type="InterPro" id="IPR017501">
    <property type="entry name" value="Phage_infect_YhgE_C"/>
</dbReference>
<keyword evidence="3 5" id="KW-1133">Transmembrane helix</keyword>
<dbReference type="Gene3D" id="3.40.1710.10">
    <property type="entry name" value="abc type-2 transporter like domain"/>
    <property type="match status" value="1"/>
</dbReference>
<keyword evidence="2 5" id="KW-0812">Transmembrane</keyword>
<dbReference type="AlphaFoldDB" id="A0A2U1TAY9"/>
<organism evidence="7 8">
    <name type="scientific">Mycetocola zhujimingii</name>
    <dbReference type="NCBI Taxonomy" id="2079792"/>
    <lineage>
        <taxon>Bacteria</taxon>
        <taxon>Bacillati</taxon>
        <taxon>Actinomycetota</taxon>
        <taxon>Actinomycetes</taxon>
        <taxon>Micrococcales</taxon>
        <taxon>Microbacteriaceae</taxon>
        <taxon>Mycetocola</taxon>
    </lineage>
</organism>
<feature type="domain" description="ABC-2 type transporter transmembrane" evidence="6">
    <location>
        <begin position="350"/>
        <end position="582"/>
    </location>
</feature>
<evidence type="ECO:0000256" key="5">
    <source>
        <dbReference type="SAM" id="Phobius"/>
    </source>
</evidence>
<accession>A0A2U1TAY9</accession>
<comment type="caution">
    <text evidence="7">The sequence shown here is derived from an EMBL/GenBank/DDBJ whole genome shotgun (WGS) entry which is preliminary data.</text>
</comment>
<proteinExistence type="predicted"/>
<dbReference type="EMBL" id="QEFB01000017">
    <property type="protein sequence ID" value="PWC06062.1"/>
    <property type="molecule type" value="Genomic_DNA"/>
</dbReference>
<sequence>MKIPQMILAELRRLVSTPMQALALMALLIVPILYGGLYLWANQDPYGRLSEIPVALVVEDTGAEINGTERNLGTEVADALVKEKTFDLSQVEADAATSGLENGDYDFVIEIPAGFSEAVASINSSDPKKAELILRTDDANNYLATTIGNQAIEKIQTEVTAKVVAEAGLTLLNALSTIRSQLSEAVSGAGQLADGLATAQSGAGELVSGSTELATGLETLRSGSATLATGAAEVADGTQEIDDIARRVGTAANDVVAALPQVRTDISQVLAAEGLDQATIDAVLARLQPIGTGLTRVDQRVQTAVSQINRLNSGAQEVASGSAELAAGAATAANGAVTLRDGTATLNSGLAELTNGANELKTGLENGVAQLPDDTEDTRQAQASTLGTPVSIDTKAIAPAQNYGAGLAPFFAALAAWIGIYALFLIVKPISRRAVTALHSPFRVTLAGWATPAMLGALQMLGLFGVLSLALRFQFANPLATFGVLVAASLTYTAIILALNVWLSAVGQFIGLVMMVLQLVTAGGTFPWQTLPGPLAFIHHIFPMSYVVDALRQLMYGGDIGRVGADLSVLALWFSIGIVATVIGVTRQTHHRTLTDLQPSILQ</sequence>
<dbReference type="InterPro" id="IPR017500">
    <property type="entry name" value="Phage_infect_YhgE_N"/>
</dbReference>
<dbReference type="Gene3D" id="1.10.287.950">
    <property type="entry name" value="Methyl-accepting chemotaxis protein"/>
    <property type="match status" value="1"/>
</dbReference>
<name>A0A2U1TAY9_9MICO</name>
<dbReference type="NCBIfam" id="TIGR03062">
    <property type="entry name" value="pip_yhgE_Cterm"/>
    <property type="match status" value="1"/>
</dbReference>
<dbReference type="PANTHER" id="PTHR43077">
    <property type="entry name" value="TRANSPORT PERMEASE YVFS-RELATED"/>
    <property type="match status" value="1"/>
</dbReference>